<gene>
    <name evidence="2" type="ORF">GUJ93_ZPchr0012g19112</name>
</gene>
<comment type="caution">
    <text evidence="2">The sequence shown here is derived from an EMBL/GenBank/DDBJ whole genome shotgun (WGS) entry which is preliminary data.</text>
</comment>
<feature type="region of interest" description="Disordered" evidence="1">
    <location>
        <begin position="55"/>
        <end position="75"/>
    </location>
</feature>
<reference evidence="2" key="2">
    <citation type="submission" date="2021-02" db="EMBL/GenBank/DDBJ databases">
        <authorList>
            <person name="Kimball J.A."/>
            <person name="Haas M.W."/>
            <person name="Macchietto M."/>
            <person name="Kono T."/>
            <person name="Duquette J."/>
            <person name="Shao M."/>
        </authorList>
    </citation>
    <scope>NUCLEOTIDE SEQUENCE</scope>
    <source>
        <tissue evidence="2">Fresh leaf tissue</tissue>
    </source>
</reference>
<dbReference type="EMBL" id="JAAALK010000080">
    <property type="protein sequence ID" value="KAG8092950.1"/>
    <property type="molecule type" value="Genomic_DNA"/>
</dbReference>
<proteinExistence type="predicted"/>
<reference evidence="2" key="1">
    <citation type="journal article" date="2021" name="bioRxiv">
        <title>Whole Genome Assembly and Annotation of Northern Wild Rice, Zizania palustris L., Supports a Whole Genome Duplication in the Zizania Genus.</title>
        <authorList>
            <person name="Haas M."/>
            <person name="Kono T."/>
            <person name="Macchietto M."/>
            <person name="Millas R."/>
            <person name="McGilp L."/>
            <person name="Shao M."/>
            <person name="Duquette J."/>
            <person name="Hirsch C.N."/>
            <person name="Kimball J."/>
        </authorList>
    </citation>
    <scope>NUCLEOTIDE SEQUENCE</scope>
    <source>
        <tissue evidence="2">Fresh leaf tissue</tissue>
    </source>
</reference>
<keyword evidence="3" id="KW-1185">Reference proteome</keyword>
<evidence type="ECO:0000313" key="2">
    <source>
        <dbReference type="EMBL" id="KAG8092950.1"/>
    </source>
</evidence>
<accession>A0A8J6BU25</accession>
<evidence type="ECO:0000256" key="1">
    <source>
        <dbReference type="SAM" id="MobiDB-lite"/>
    </source>
</evidence>
<dbReference type="Proteomes" id="UP000729402">
    <property type="component" value="Unassembled WGS sequence"/>
</dbReference>
<name>A0A8J6BU25_ZIZPA</name>
<organism evidence="2 3">
    <name type="scientific">Zizania palustris</name>
    <name type="common">Northern wild rice</name>
    <dbReference type="NCBI Taxonomy" id="103762"/>
    <lineage>
        <taxon>Eukaryota</taxon>
        <taxon>Viridiplantae</taxon>
        <taxon>Streptophyta</taxon>
        <taxon>Embryophyta</taxon>
        <taxon>Tracheophyta</taxon>
        <taxon>Spermatophyta</taxon>
        <taxon>Magnoliopsida</taxon>
        <taxon>Liliopsida</taxon>
        <taxon>Poales</taxon>
        <taxon>Poaceae</taxon>
        <taxon>BOP clade</taxon>
        <taxon>Oryzoideae</taxon>
        <taxon>Oryzeae</taxon>
        <taxon>Zizaniinae</taxon>
        <taxon>Zizania</taxon>
    </lineage>
</organism>
<dbReference type="AlphaFoldDB" id="A0A8J6BU25"/>
<evidence type="ECO:0000313" key="3">
    <source>
        <dbReference type="Proteomes" id="UP000729402"/>
    </source>
</evidence>
<protein>
    <submittedName>
        <fullName evidence="2">Uncharacterized protein</fullName>
    </submittedName>
</protein>
<sequence>METLALPSFLGANMTNPMAAEEWSEMAQMSSTSMTADHRDETHHLGLLQWPLHHPSRGASCTSPPSADATPHGSGWTDLASGVLRAWGGREKGGMAQRRGCVRQ</sequence>